<dbReference type="GO" id="GO:0043565">
    <property type="term" value="F:sequence-specific DNA binding"/>
    <property type="evidence" value="ECO:0007669"/>
    <property type="project" value="InterPro"/>
</dbReference>
<dbReference type="Proteomes" id="UP000500843">
    <property type="component" value="Chromosome 2"/>
</dbReference>
<dbReference type="SMART" id="SM00342">
    <property type="entry name" value="HTH_ARAC"/>
    <property type="match status" value="1"/>
</dbReference>
<protein>
    <submittedName>
        <fullName evidence="3">Helix-turn-helix transcriptional regulator</fullName>
    </submittedName>
</protein>
<dbReference type="EMBL" id="CP054011">
    <property type="protein sequence ID" value="QKH88428.1"/>
    <property type="molecule type" value="Genomic_DNA"/>
</dbReference>
<name>A0A7D4FT84_9BACT</name>
<accession>A0A7D4FT84</accession>
<gene>
    <name evidence="3" type="ORF">FIU21_05335</name>
</gene>
<organism evidence="3 4">
    <name type="scientific">Prevotella melaninogenica</name>
    <dbReference type="NCBI Taxonomy" id="28132"/>
    <lineage>
        <taxon>Bacteria</taxon>
        <taxon>Pseudomonadati</taxon>
        <taxon>Bacteroidota</taxon>
        <taxon>Bacteroidia</taxon>
        <taxon>Bacteroidales</taxon>
        <taxon>Prevotellaceae</taxon>
        <taxon>Prevotella</taxon>
    </lineage>
</organism>
<dbReference type="Pfam" id="PF12833">
    <property type="entry name" value="HTH_18"/>
    <property type="match status" value="1"/>
</dbReference>
<evidence type="ECO:0000313" key="3">
    <source>
        <dbReference type="EMBL" id="QKH88428.1"/>
    </source>
</evidence>
<dbReference type="GO" id="GO:0003700">
    <property type="term" value="F:DNA-binding transcription factor activity"/>
    <property type="evidence" value="ECO:0007669"/>
    <property type="project" value="InterPro"/>
</dbReference>
<dbReference type="AlphaFoldDB" id="A0A7D4FT84"/>
<dbReference type="Gene3D" id="1.10.10.60">
    <property type="entry name" value="Homeodomain-like"/>
    <property type="match status" value="1"/>
</dbReference>
<dbReference type="PANTHER" id="PTHR43280">
    <property type="entry name" value="ARAC-FAMILY TRANSCRIPTIONAL REGULATOR"/>
    <property type="match status" value="1"/>
</dbReference>
<proteinExistence type="predicted"/>
<reference evidence="3 4" key="1">
    <citation type="submission" date="2020-05" db="EMBL/GenBank/DDBJ databases">
        <title>FDA dAtabase for Regulatory Grade micrObial Sequences (FDA-ARGOS): Supporting development and validation of Infectious Disease Dx tests.</title>
        <authorList>
            <person name="Moreno J."/>
            <person name="Tallon L."/>
            <person name="Sadzewicz L."/>
            <person name="Zhao X."/>
            <person name="Vavikolanu K."/>
            <person name="Mehta A."/>
            <person name="Aluvathingal J."/>
            <person name="Nadendla S."/>
            <person name="Myers T."/>
            <person name="Yan Y."/>
            <person name="Sichtig H."/>
        </authorList>
    </citation>
    <scope>NUCLEOTIDE SEQUENCE [LARGE SCALE GENOMIC DNA]</scope>
    <source>
        <strain evidence="3 4">FDAARGOS_760</strain>
    </source>
</reference>
<evidence type="ECO:0000256" key="1">
    <source>
        <dbReference type="ARBA" id="ARBA00023125"/>
    </source>
</evidence>
<sequence>MNAKKVLSDTNNILSFVKSERAHIEGDIYVGSKFLITRNCNSFFKPLLDNNYPIKANVARIAMVKKGWCEPTVGYKKYHCKPGDLLFINWGATVNDDAFGHDTIFDGFMMTEDFMRMVFGGKLPELFLSPDLCFSIHLDEKEQMVWQQYTQMLYSLSSLQSVSDETLNFLFVSVLNYVQSQYKLMTTESRGGWSRNKQVVERFIRLVNENAKIEHELEFYASELCMTAHYLGVIIKKETGITAKEWIDKTLITLIELELRYSNKSLKMIADEYKFVSLSSLCKFYKRRTGITATAFRVTKS</sequence>
<dbReference type="InterPro" id="IPR018060">
    <property type="entry name" value="HTH_AraC"/>
</dbReference>
<dbReference type="PANTHER" id="PTHR43280:SF32">
    <property type="entry name" value="TRANSCRIPTIONAL REGULATORY PROTEIN"/>
    <property type="match status" value="1"/>
</dbReference>
<dbReference type="PROSITE" id="PS01124">
    <property type="entry name" value="HTH_ARAC_FAMILY_2"/>
    <property type="match status" value="1"/>
</dbReference>
<dbReference type="RefSeq" id="WP_172891319.1">
    <property type="nucleotide sequence ID" value="NZ_CP054011.1"/>
</dbReference>
<evidence type="ECO:0000313" key="4">
    <source>
        <dbReference type="Proteomes" id="UP000500843"/>
    </source>
</evidence>
<evidence type="ECO:0000259" key="2">
    <source>
        <dbReference type="PROSITE" id="PS01124"/>
    </source>
</evidence>
<feature type="domain" description="HTH araC/xylS-type" evidence="2">
    <location>
        <begin position="201"/>
        <end position="299"/>
    </location>
</feature>
<keyword evidence="1" id="KW-0238">DNA-binding</keyword>